<evidence type="ECO:0008006" key="3">
    <source>
        <dbReference type="Google" id="ProtNLM"/>
    </source>
</evidence>
<organism evidence="1 2">
    <name type="scientific">Mytilus coruscus</name>
    <name type="common">Sea mussel</name>
    <dbReference type="NCBI Taxonomy" id="42192"/>
    <lineage>
        <taxon>Eukaryota</taxon>
        <taxon>Metazoa</taxon>
        <taxon>Spiralia</taxon>
        <taxon>Lophotrochozoa</taxon>
        <taxon>Mollusca</taxon>
        <taxon>Bivalvia</taxon>
        <taxon>Autobranchia</taxon>
        <taxon>Pteriomorphia</taxon>
        <taxon>Mytilida</taxon>
        <taxon>Mytiloidea</taxon>
        <taxon>Mytilidae</taxon>
        <taxon>Mytilinae</taxon>
        <taxon>Mytilus</taxon>
    </lineage>
</organism>
<accession>A0A6J8CRW6</accession>
<sequence>MEEADRCGDIMIMDKDHFKEIILNQLEDGVFYQKLNGNRDKSTVSKIRKLIKEYSNSLTNKEIDYLENLYVKTSNCYGLPKIHKSKEIQDHTENSDSMYIKINRPTDLKLRPIIARPSCRLINLLDILLKPFCIKVPSFVRDDIVFLNYIQDRVPLDTILVSFDVINIYTNIPHEL</sequence>
<dbReference type="Proteomes" id="UP000507470">
    <property type="component" value="Unassembled WGS sequence"/>
</dbReference>
<protein>
    <recommendedName>
        <fullName evidence="3">Reverse transcriptase domain-containing protein</fullName>
    </recommendedName>
</protein>
<name>A0A6J8CRW6_MYTCO</name>
<dbReference type="EMBL" id="CACVKT020005989">
    <property type="protein sequence ID" value="CAC5399268.1"/>
    <property type="molecule type" value="Genomic_DNA"/>
</dbReference>
<reference evidence="1 2" key="1">
    <citation type="submission" date="2020-06" db="EMBL/GenBank/DDBJ databases">
        <authorList>
            <person name="Li R."/>
            <person name="Bekaert M."/>
        </authorList>
    </citation>
    <scope>NUCLEOTIDE SEQUENCE [LARGE SCALE GENOMIC DNA]</scope>
    <source>
        <strain evidence="2">wild</strain>
    </source>
</reference>
<proteinExistence type="predicted"/>
<gene>
    <name evidence="1" type="ORF">MCOR_33543</name>
</gene>
<evidence type="ECO:0000313" key="2">
    <source>
        <dbReference type="Proteomes" id="UP000507470"/>
    </source>
</evidence>
<keyword evidence="2" id="KW-1185">Reference proteome</keyword>
<dbReference type="OrthoDB" id="6143960at2759"/>
<evidence type="ECO:0000313" key="1">
    <source>
        <dbReference type="EMBL" id="CAC5399268.1"/>
    </source>
</evidence>
<dbReference type="AlphaFoldDB" id="A0A6J8CRW6"/>